<dbReference type="RefSeq" id="WP_347437754.1">
    <property type="nucleotide sequence ID" value="NZ_CP089291.1"/>
</dbReference>
<reference evidence="1" key="1">
    <citation type="submission" date="2021-12" db="EMBL/GenBank/DDBJ databases">
        <title>Alicyclobacillaceae gen. nov., sp. nov., isolated from chalcocite enrichment system.</title>
        <authorList>
            <person name="Jiang Z."/>
        </authorList>
    </citation>
    <scope>NUCLEOTIDE SEQUENCE</scope>
    <source>
        <strain evidence="1">MYW30-H2</strain>
    </source>
</reference>
<sequence length="66" mass="7275">MFELMNTFMPRRRNNGMGMFTSMLVGATVGIAAWEVTRRAMSGNTGGQITDKAINQMADTVMQSLK</sequence>
<dbReference type="EMBL" id="CP089291">
    <property type="protein sequence ID" value="UOF91063.1"/>
    <property type="molecule type" value="Genomic_DNA"/>
</dbReference>
<protein>
    <submittedName>
        <fullName evidence="1">Uncharacterized protein</fullName>
    </submittedName>
</protein>
<evidence type="ECO:0000313" key="2">
    <source>
        <dbReference type="Proteomes" id="UP000830167"/>
    </source>
</evidence>
<name>A0ABY4CKM3_9BACL</name>
<accession>A0ABY4CKM3</accession>
<evidence type="ECO:0000313" key="1">
    <source>
        <dbReference type="EMBL" id="UOF91063.1"/>
    </source>
</evidence>
<gene>
    <name evidence="1" type="ORF">LSG31_02030</name>
</gene>
<organism evidence="1 2">
    <name type="scientific">Fodinisporobacter ferrooxydans</name>
    <dbReference type="NCBI Taxonomy" id="2901836"/>
    <lineage>
        <taxon>Bacteria</taxon>
        <taxon>Bacillati</taxon>
        <taxon>Bacillota</taxon>
        <taxon>Bacilli</taxon>
        <taxon>Bacillales</taxon>
        <taxon>Alicyclobacillaceae</taxon>
        <taxon>Fodinisporobacter</taxon>
    </lineage>
</organism>
<keyword evidence="2" id="KW-1185">Reference proteome</keyword>
<dbReference type="Proteomes" id="UP000830167">
    <property type="component" value="Chromosome"/>
</dbReference>
<proteinExistence type="predicted"/>